<feature type="non-terminal residue" evidence="2">
    <location>
        <position position="94"/>
    </location>
</feature>
<reference evidence="2 3" key="1">
    <citation type="journal article" date="2018" name="Nat. Biotechnol.">
        <title>A standardized bacterial taxonomy based on genome phylogeny substantially revises the tree of life.</title>
        <authorList>
            <person name="Parks D.H."/>
            <person name="Chuvochina M."/>
            <person name="Waite D.W."/>
            <person name="Rinke C."/>
            <person name="Skarshewski A."/>
            <person name="Chaumeil P.A."/>
            <person name="Hugenholtz P."/>
        </authorList>
    </citation>
    <scope>NUCLEOTIDE SEQUENCE [LARGE SCALE GENOMIC DNA]</scope>
    <source>
        <strain evidence="2">UBA9669</strain>
    </source>
</reference>
<dbReference type="Proteomes" id="UP000263596">
    <property type="component" value="Unassembled WGS sequence"/>
</dbReference>
<proteinExistence type="predicted"/>
<evidence type="ECO:0000313" key="3">
    <source>
        <dbReference type="Proteomes" id="UP000263596"/>
    </source>
</evidence>
<keyword evidence="1" id="KW-1133">Transmembrane helix</keyword>
<dbReference type="AlphaFoldDB" id="A0A3D2SHM3"/>
<keyword evidence="1" id="KW-0472">Membrane</keyword>
<name>A0A3D2SHM3_9GAMM</name>
<dbReference type="EMBL" id="DPVE01000022">
    <property type="protein sequence ID" value="HCK28959.1"/>
    <property type="molecule type" value="Genomic_DNA"/>
</dbReference>
<comment type="caution">
    <text evidence="2">The sequence shown here is derived from an EMBL/GenBank/DDBJ whole genome shotgun (WGS) entry which is preliminary data.</text>
</comment>
<organism evidence="2 3">
    <name type="scientific">Acinetobacter ursingii</name>
    <dbReference type="NCBI Taxonomy" id="108980"/>
    <lineage>
        <taxon>Bacteria</taxon>
        <taxon>Pseudomonadati</taxon>
        <taxon>Pseudomonadota</taxon>
        <taxon>Gammaproteobacteria</taxon>
        <taxon>Moraxellales</taxon>
        <taxon>Moraxellaceae</taxon>
        <taxon>Acinetobacter</taxon>
    </lineage>
</organism>
<evidence type="ECO:0000313" key="2">
    <source>
        <dbReference type="EMBL" id="HCK28959.1"/>
    </source>
</evidence>
<evidence type="ECO:0000256" key="1">
    <source>
        <dbReference type="SAM" id="Phobius"/>
    </source>
</evidence>
<feature type="transmembrane region" description="Helical" evidence="1">
    <location>
        <begin position="69"/>
        <end position="93"/>
    </location>
</feature>
<gene>
    <name evidence="2" type="ORF">DHW29_01240</name>
</gene>
<keyword evidence="1" id="KW-0812">Transmembrane</keyword>
<sequence length="94" mass="10478">SVEWESFSPNFFFIFSPHSMDENAGSYLGSFYVPPQDKTQLIQVIQRFSNTVFIDVSLILDEIKRLVSVLVQVITVLAILVGLSGILVLVACLN</sequence>
<accession>A0A3D2SHM3</accession>
<protein>
    <submittedName>
        <fullName evidence="2">ABC transporter permease</fullName>
    </submittedName>
</protein>
<feature type="non-terminal residue" evidence="2">
    <location>
        <position position="1"/>
    </location>
</feature>